<dbReference type="EMBL" id="BAABJQ010000012">
    <property type="protein sequence ID" value="GAA5189128.1"/>
    <property type="molecule type" value="Genomic_DNA"/>
</dbReference>
<evidence type="ECO:0000313" key="3">
    <source>
        <dbReference type="Proteomes" id="UP001501570"/>
    </source>
</evidence>
<keyword evidence="3" id="KW-1185">Reference proteome</keyword>
<organism evidence="2 3">
    <name type="scientific">Rugosimonospora acidiphila</name>
    <dbReference type="NCBI Taxonomy" id="556531"/>
    <lineage>
        <taxon>Bacteria</taxon>
        <taxon>Bacillati</taxon>
        <taxon>Actinomycetota</taxon>
        <taxon>Actinomycetes</taxon>
        <taxon>Micromonosporales</taxon>
        <taxon>Micromonosporaceae</taxon>
        <taxon>Rugosimonospora</taxon>
    </lineage>
</organism>
<keyword evidence="1" id="KW-0472">Membrane</keyword>
<protein>
    <submittedName>
        <fullName evidence="2">Uncharacterized protein</fullName>
    </submittedName>
</protein>
<name>A0ABP9RZR1_9ACTN</name>
<keyword evidence="1" id="KW-0812">Transmembrane</keyword>
<comment type="caution">
    <text evidence="2">The sequence shown here is derived from an EMBL/GenBank/DDBJ whole genome shotgun (WGS) entry which is preliminary data.</text>
</comment>
<evidence type="ECO:0000313" key="2">
    <source>
        <dbReference type="EMBL" id="GAA5189128.1"/>
    </source>
</evidence>
<keyword evidence="1" id="KW-1133">Transmembrane helix</keyword>
<dbReference type="Proteomes" id="UP001501570">
    <property type="component" value="Unassembled WGS sequence"/>
</dbReference>
<feature type="transmembrane region" description="Helical" evidence="1">
    <location>
        <begin position="36"/>
        <end position="61"/>
    </location>
</feature>
<sequence length="62" mass="6983">MIPDLIEAYRRRYPHAGSDEIRAHPLAAARLRRLRWYAIVATAITLPFAVLGAVTVVQWIVG</sequence>
<gene>
    <name evidence="2" type="ORF">GCM10023322_41340</name>
</gene>
<proteinExistence type="predicted"/>
<evidence type="ECO:0000256" key="1">
    <source>
        <dbReference type="SAM" id="Phobius"/>
    </source>
</evidence>
<accession>A0ABP9RZR1</accession>
<reference evidence="3" key="1">
    <citation type="journal article" date="2019" name="Int. J. Syst. Evol. Microbiol.">
        <title>The Global Catalogue of Microorganisms (GCM) 10K type strain sequencing project: providing services to taxonomists for standard genome sequencing and annotation.</title>
        <authorList>
            <consortium name="The Broad Institute Genomics Platform"/>
            <consortium name="The Broad Institute Genome Sequencing Center for Infectious Disease"/>
            <person name="Wu L."/>
            <person name="Ma J."/>
        </authorList>
    </citation>
    <scope>NUCLEOTIDE SEQUENCE [LARGE SCALE GENOMIC DNA]</scope>
    <source>
        <strain evidence="3">JCM 18304</strain>
    </source>
</reference>